<dbReference type="InterPro" id="IPR036271">
    <property type="entry name" value="Tet_transcr_reg_TetR-rel_C_sf"/>
</dbReference>
<evidence type="ECO:0000313" key="7">
    <source>
        <dbReference type="Proteomes" id="UP000542674"/>
    </source>
</evidence>
<dbReference type="EMBL" id="JACHJS010000001">
    <property type="protein sequence ID" value="MBB4965454.1"/>
    <property type="molecule type" value="Genomic_DNA"/>
</dbReference>
<feature type="DNA-binding region" description="H-T-H motif" evidence="4">
    <location>
        <begin position="27"/>
        <end position="46"/>
    </location>
</feature>
<organism evidence="6 7">
    <name type="scientific">Saccharothrix violaceirubra</name>
    <dbReference type="NCBI Taxonomy" id="413306"/>
    <lineage>
        <taxon>Bacteria</taxon>
        <taxon>Bacillati</taxon>
        <taxon>Actinomycetota</taxon>
        <taxon>Actinomycetes</taxon>
        <taxon>Pseudonocardiales</taxon>
        <taxon>Pseudonocardiaceae</taxon>
        <taxon>Saccharothrix</taxon>
    </lineage>
</organism>
<dbReference type="AlphaFoldDB" id="A0A7W7T2N9"/>
<keyword evidence="1" id="KW-0805">Transcription regulation</keyword>
<dbReference type="SUPFAM" id="SSF48498">
    <property type="entry name" value="Tetracyclin repressor-like, C-terminal domain"/>
    <property type="match status" value="1"/>
</dbReference>
<dbReference type="Pfam" id="PF16925">
    <property type="entry name" value="TetR_C_13"/>
    <property type="match status" value="1"/>
</dbReference>
<evidence type="ECO:0000256" key="1">
    <source>
        <dbReference type="ARBA" id="ARBA00023015"/>
    </source>
</evidence>
<dbReference type="GO" id="GO:0003677">
    <property type="term" value="F:DNA binding"/>
    <property type="evidence" value="ECO:0007669"/>
    <property type="project" value="UniProtKB-UniRule"/>
</dbReference>
<dbReference type="PANTHER" id="PTHR47506">
    <property type="entry name" value="TRANSCRIPTIONAL REGULATORY PROTEIN"/>
    <property type="match status" value="1"/>
</dbReference>
<evidence type="ECO:0000256" key="4">
    <source>
        <dbReference type="PROSITE-ProRule" id="PRU00335"/>
    </source>
</evidence>
<proteinExistence type="predicted"/>
<name>A0A7W7T2N9_9PSEU</name>
<dbReference type="Gene3D" id="1.10.357.10">
    <property type="entry name" value="Tetracycline Repressor, domain 2"/>
    <property type="match status" value="1"/>
</dbReference>
<feature type="domain" description="HTH tetR-type" evidence="5">
    <location>
        <begin position="4"/>
        <end position="64"/>
    </location>
</feature>
<keyword evidence="3" id="KW-0804">Transcription</keyword>
<dbReference type="Proteomes" id="UP000542674">
    <property type="component" value="Unassembled WGS sequence"/>
</dbReference>
<evidence type="ECO:0000259" key="5">
    <source>
        <dbReference type="PROSITE" id="PS50977"/>
    </source>
</evidence>
<dbReference type="InterPro" id="IPR011075">
    <property type="entry name" value="TetR_C"/>
</dbReference>
<evidence type="ECO:0000313" key="6">
    <source>
        <dbReference type="EMBL" id="MBB4965454.1"/>
    </source>
</evidence>
<accession>A0A7W7T2N9</accession>
<evidence type="ECO:0000256" key="3">
    <source>
        <dbReference type="ARBA" id="ARBA00023163"/>
    </source>
</evidence>
<reference evidence="6 7" key="1">
    <citation type="submission" date="2020-08" db="EMBL/GenBank/DDBJ databases">
        <title>Sequencing the genomes of 1000 actinobacteria strains.</title>
        <authorList>
            <person name="Klenk H.-P."/>
        </authorList>
    </citation>
    <scope>NUCLEOTIDE SEQUENCE [LARGE SCALE GENOMIC DNA]</scope>
    <source>
        <strain evidence="6 7">DSM 45084</strain>
    </source>
</reference>
<dbReference type="SUPFAM" id="SSF46689">
    <property type="entry name" value="Homeodomain-like"/>
    <property type="match status" value="1"/>
</dbReference>
<sequence length="189" mass="19929">MGRVDTQGALLDHATRLVRTKGYAAFSYADLAEAVGIRKASVHHHFATKEQLGVALVAGYTERFRARLSDIDRQATGPVDALERYAALFRDGLSDGEACLCGVIAAEIAAVPPAVAAGVAEFFDVNRTWLTALVEAGRRSGALRPRRTSEEHAAALLAALEGAVLIARAHGDVAAFDHVADAMIAALVP</sequence>
<dbReference type="PANTHER" id="PTHR47506:SF1">
    <property type="entry name" value="HTH-TYPE TRANSCRIPTIONAL REGULATOR YJDC"/>
    <property type="match status" value="1"/>
</dbReference>
<comment type="caution">
    <text evidence="6">The sequence shown here is derived from an EMBL/GenBank/DDBJ whole genome shotgun (WGS) entry which is preliminary data.</text>
</comment>
<gene>
    <name evidence="6" type="ORF">F4559_002813</name>
</gene>
<protein>
    <submittedName>
        <fullName evidence="6">TetR/AcrR family transcriptional repressor of nem operon</fullName>
    </submittedName>
</protein>
<keyword evidence="2 4" id="KW-0238">DNA-binding</keyword>
<dbReference type="InterPro" id="IPR009057">
    <property type="entry name" value="Homeodomain-like_sf"/>
</dbReference>
<evidence type="ECO:0000256" key="2">
    <source>
        <dbReference type="ARBA" id="ARBA00023125"/>
    </source>
</evidence>
<dbReference type="Pfam" id="PF00440">
    <property type="entry name" value="TetR_N"/>
    <property type="match status" value="1"/>
</dbReference>
<dbReference type="PRINTS" id="PR00455">
    <property type="entry name" value="HTHTETR"/>
</dbReference>
<dbReference type="RefSeq" id="WP_184668991.1">
    <property type="nucleotide sequence ID" value="NZ_BAABAI010000001.1"/>
</dbReference>
<dbReference type="InterPro" id="IPR001647">
    <property type="entry name" value="HTH_TetR"/>
</dbReference>
<keyword evidence="7" id="KW-1185">Reference proteome</keyword>
<dbReference type="PROSITE" id="PS50977">
    <property type="entry name" value="HTH_TETR_2"/>
    <property type="match status" value="1"/>
</dbReference>